<dbReference type="EMBL" id="BMNM01000009">
    <property type="protein sequence ID" value="GGI82664.1"/>
    <property type="molecule type" value="Genomic_DNA"/>
</dbReference>
<name>A0A830EJE5_9CREN</name>
<dbReference type="InterPro" id="IPR023214">
    <property type="entry name" value="HAD_sf"/>
</dbReference>
<reference evidence="2" key="1">
    <citation type="journal article" date="2014" name="Int. J. Syst. Evol. Microbiol.">
        <title>Complete genome sequence of Corynebacterium casei LMG S-19264T (=DSM 44701T), isolated from a smear-ripened cheese.</title>
        <authorList>
            <consortium name="US DOE Joint Genome Institute (JGI-PGF)"/>
            <person name="Walter F."/>
            <person name="Albersmeier A."/>
            <person name="Kalinowski J."/>
            <person name="Ruckert C."/>
        </authorList>
    </citation>
    <scope>NUCLEOTIDE SEQUENCE</scope>
    <source>
        <strain evidence="2">JCM 11219</strain>
    </source>
</reference>
<organism evidence="2 3">
    <name type="scientific">Vulcanisaeta souniana JCM 11219</name>
    <dbReference type="NCBI Taxonomy" id="1293586"/>
    <lineage>
        <taxon>Archaea</taxon>
        <taxon>Thermoproteota</taxon>
        <taxon>Thermoprotei</taxon>
        <taxon>Thermoproteales</taxon>
        <taxon>Thermoproteaceae</taxon>
        <taxon>Vulcanisaeta</taxon>
    </lineage>
</organism>
<dbReference type="Proteomes" id="UP001060771">
    <property type="component" value="Chromosome"/>
</dbReference>
<dbReference type="SFLD" id="SFLDG01129">
    <property type="entry name" value="C1.5:_HAD__Beta-PGM__Phosphata"/>
    <property type="match status" value="1"/>
</dbReference>
<reference evidence="1" key="4">
    <citation type="journal article" date="2023" name="Microbiol. Resour. Announc.">
        <title>Complete Genome Sequence of Vulcanisaeta souniana Strain IC-059, a Hyperthermophilic Archaeon Isolated from Hot Spring Water in Japan.</title>
        <authorList>
            <person name="Kato S."/>
            <person name="Itoh T."/>
            <person name="Wu L."/>
            <person name="Ma J."/>
            <person name="Ohkuma M."/>
        </authorList>
    </citation>
    <scope>NUCLEOTIDE SEQUENCE</scope>
    <source>
        <strain evidence="1">JCM 11219</strain>
    </source>
</reference>
<dbReference type="InterPro" id="IPR036412">
    <property type="entry name" value="HAD-like_sf"/>
</dbReference>
<evidence type="ECO:0000313" key="2">
    <source>
        <dbReference type="EMBL" id="GGI82664.1"/>
    </source>
</evidence>
<keyword evidence="4" id="KW-1185">Reference proteome</keyword>
<evidence type="ECO:0000313" key="3">
    <source>
        <dbReference type="Proteomes" id="UP000657075"/>
    </source>
</evidence>
<proteinExistence type="predicted"/>
<evidence type="ECO:0000313" key="1">
    <source>
        <dbReference type="EMBL" id="BDR92593.1"/>
    </source>
</evidence>
<dbReference type="GeneID" id="76207232"/>
<dbReference type="Proteomes" id="UP000657075">
    <property type="component" value="Unassembled WGS sequence"/>
</dbReference>
<dbReference type="SFLD" id="SFLDS00003">
    <property type="entry name" value="Haloacid_Dehalogenase"/>
    <property type="match status" value="1"/>
</dbReference>
<reference evidence="4" key="3">
    <citation type="submission" date="2022-09" db="EMBL/GenBank/DDBJ databases">
        <title>Complete genome sequence of Vulcanisaeta souniana.</title>
        <authorList>
            <person name="Kato S."/>
            <person name="Itoh T."/>
            <person name="Ohkuma M."/>
        </authorList>
    </citation>
    <scope>NUCLEOTIDE SEQUENCE [LARGE SCALE GENOMIC DNA]</scope>
    <source>
        <strain evidence="4">JCM 11219</strain>
    </source>
</reference>
<gene>
    <name evidence="2" type="ORF">GCM10007112_19290</name>
    <name evidence="1" type="ORF">Vsou_16860</name>
</gene>
<sequence length="227" mass="25639">MVVLILVDLDGTLLPLEAWDPIFQEISGLIGSRVGVDWRIVYRAAKDLNRELLRGLNVRAFDWDYIFTEVAHRLGASISIDVNDALIKHVHDFKPFDGALEMLSALKGLGHKVIIATNGLYKYQHVVIKELNFAKFIDGIRTPDTIGCPKNCRGFFEGAQVMIGDNPLFDVYYPAQFGLVTVFIGDWERRLMYVMDVWGINLTGLKPTHSFRSIKDMLMALPAVLNQ</sequence>
<dbReference type="Gene3D" id="1.10.150.520">
    <property type="match status" value="1"/>
</dbReference>
<dbReference type="GO" id="GO:0016787">
    <property type="term" value="F:hydrolase activity"/>
    <property type="evidence" value="ECO:0007669"/>
    <property type="project" value="UniProtKB-KW"/>
</dbReference>
<dbReference type="Gene3D" id="3.40.50.1000">
    <property type="entry name" value="HAD superfamily/HAD-like"/>
    <property type="match status" value="1"/>
</dbReference>
<reference evidence="2" key="2">
    <citation type="submission" date="2020-09" db="EMBL/GenBank/DDBJ databases">
        <authorList>
            <person name="Sun Q."/>
            <person name="Ohkuma M."/>
        </authorList>
    </citation>
    <scope>NUCLEOTIDE SEQUENCE</scope>
    <source>
        <strain evidence="2">JCM 11219</strain>
    </source>
</reference>
<dbReference type="RefSeq" id="WP_229709895.1">
    <property type="nucleotide sequence ID" value="NZ_AP026830.1"/>
</dbReference>
<protein>
    <submittedName>
        <fullName evidence="2">Hydrolase</fullName>
    </submittedName>
</protein>
<dbReference type="Pfam" id="PF00702">
    <property type="entry name" value="Hydrolase"/>
    <property type="match status" value="1"/>
</dbReference>
<accession>A0A830EJE5</accession>
<keyword evidence="2" id="KW-0378">Hydrolase</keyword>
<dbReference type="SUPFAM" id="SSF56784">
    <property type="entry name" value="HAD-like"/>
    <property type="match status" value="1"/>
</dbReference>
<dbReference type="EMBL" id="AP026830">
    <property type="protein sequence ID" value="BDR92593.1"/>
    <property type="molecule type" value="Genomic_DNA"/>
</dbReference>
<dbReference type="AlphaFoldDB" id="A0A830EJE5"/>
<evidence type="ECO:0000313" key="4">
    <source>
        <dbReference type="Proteomes" id="UP001060771"/>
    </source>
</evidence>